<proteinExistence type="predicted"/>
<protein>
    <submittedName>
        <fullName evidence="1">Uncharacterized protein</fullName>
    </submittedName>
</protein>
<organism evidence="1 2">
    <name type="scientific">Brachionus plicatilis</name>
    <name type="common">Marine rotifer</name>
    <name type="synonym">Brachionus muelleri</name>
    <dbReference type="NCBI Taxonomy" id="10195"/>
    <lineage>
        <taxon>Eukaryota</taxon>
        <taxon>Metazoa</taxon>
        <taxon>Spiralia</taxon>
        <taxon>Gnathifera</taxon>
        <taxon>Rotifera</taxon>
        <taxon>Eurotatoria</taxon>
        <taxon>Monogononta</taxon>
        <taxon>Pseudotrocha</taxon>
        <taxon>Ploima</taxon>
        <taxon>Brachionidae</taxon>
        <taxon>Brachionus</taxon>
    </lineage>
</organism>
<comment type="caution">
    <text evidence="1">The sequence shown here is derived from an EMBL/GenBank/DDBJ whole genome shotgun (WGS) entry which is preliminary data.</text>
</comment>
<accession>A0A3M7RBH6</accession>
<dbReference type="Proteomes" id="UP000276133">
    <property type="component" value="Unassembled WGS sequence"/>
</dbReference>
<evidence type="ECO:0000313" key="1">
    <source>
        <dbReference type="EMBL" id="RNA20801.1"/>
    </source>
</evidence>
<dbReference type="EMBL" id="REGN01003780">
    <property type="protein sequence ID" value="RNA20801.1"/>
    <property type="molecule type" value="Genomic_DNA"/>
</dbReference>
<reference evidence="1 2" key="1">
    <citation type="journal article" date="2018" name="Sci. Rep.">
        <title>Genomic signatures of local adaptation to the degree of environmental predictability in rotifers.</title>
        <authorList>
            <person name="Franch-Gras L."/>
            <person name="Hahn C."/>
            <person name="Garcia-Roger E.M."/>
            <person name="Carmona M.J."/>
            <person name="Serra M."/>
            <person name="Gomez A."/>
        </authorList>
    </citation>
    <scope>NUCLEOTIDE SEQUENCE [LARGE SCALE GENOMIC DNA]</scope>
    <source>
        <strain evidence="1">HYR1</strain>
    </source>
</reference>
<name>A0A3M7RBH6_BRAPC</name>
<gene>
    <name evidence="1" type="ORF">BpHYR1_002511</name>
</gene>
<dbReference type="AlphaFoldDB" id="A0A3M7RBH6"/>
<evidence type="ECO:0000313" key="2">
    <source>
        <dbReference type="Proteomes" id="UP000276133"/>
    </source>
</evidence>
<sequence length="115" mass="14261">MKIFKIQKEEKETGPNKIIRKSTESAERKNQIKSHFTYFLNLPLLFLFQKSEYSSYEKFCHISHYRINHIFIYKFFSKFLFHLVREKPKNKISEKHYKIFDNINNIYPQIHEDFY</sequence>
<keyword evidence="2" id="KW-1185">Reference proteome</keyword>